<comment type="cofactor">
    <cofactor evidence="7">
        <name>Cu cation</name>
        <dbReference type="ChEBI" id="CHEBI:23378"/>
    </cofactor>
    <text evidence="7">Contains 1 topaquinone per subunit.</text>
</comment>
<organism evidence="12 13">
    <name type="scientific">Pseudonocardia oceani</name>
    <dbReference type="NCBI Taxonomy" id="2792013"/>
    <lineage>
        <taxon>Bacteria</taxon>
        <taxon>Bacillati</taxon>
        <taxon>Actinomycetota</taxon>
        <taxon>Actinomycetes</taxon>
        <taxon>Pseudonocardiales</taxon>
        <taxon>Pseudonocardiaceae</taxon>
        <taxon>Pseudonocardia</taxon>
    </lineage>
</organism>
<evidence type="ECO:0000256" key="1">
    <source>
        <dbReference type="ARBA" id="ARBA00001935"/>
    </source>
</evidence>
<comment type="PTM">
    <text evidence="7">Topaquinone (TPQ) is generated by copper-dependent autoxidation of a specific tyrosyl residue.</text>
</comment>
<reference evidence="12 13" key="1">
    <citation type="submission" date="2020-11" db="EMBL/GenBank/DDBJ databases">
        <title>Pseudonocardia abyssalis sp. nov. and Pseudonocardia oceani sp. nov., description and phylogenomic analysis of two novel actinomycetes isolated from the deep Southern Ocean.</title>
        <authorList>
            <person name="Parra J."/>
        </authorList>
    </citation>
    <scope>NUCLEOTIDE SEQUENCE [LARGE SCALE GENOMIC DNA]</scope>
    <source>
        <strain evidence="13">KRD185</strain>
    </source>
</reference>
<evidence type="ECO:0000259" key="9">
    <source>
        <dbReference type="Pfam" id="PF01179"/>
    </source>
</evidence>
<evidence type="ECO:0000313" key="12">
    <source>
        <dbReference type="EMBL" id="MBW0131502.1"/>
    </source>
</evidence>
<keyword evidence="7" id="KW-0479">Metal-binding</keyword>
<evidence type="ECO:0000256" key="5">
    <source>
        <dbReference type="ARBA" id="ARBA00023211"/>
    </source>
</evidence>
<dbReference type="PANTHER" id="PTHR10638:SF86">
    <property type="entry name" value="COPPER AMINE OXIDASE 1-RELATED"/>
    <property type="match status" value="1"/>
</dbReference>
<dbReference type="NCBIfam" id="NF008559">
    <property type="entry name" value="PRK11504.1"/>
    <property type="match status" value="1"/>
</dbReference>
<feature type="region of interest" description="Disordered" evidence="8">
    <location>
        <begin position="636"/>
        <end position="665"/>
    </location>
</feature>
<dbReference type="Pfam" id="PF21994">
    <property type="entry name" value="AGAO-like_N2"/>
    <property type="match status" value="1"/>
</dbReference>
<dbReference type="PANTHER" id="PTHR10638">
    <property type="entry name" value="COPPER AMINE OXIDASE"/>
    <property type="match status" value="1"/>
</dbReference>
<feature type="domain" description="Copper amine oxidase N3-terminal" evidence="10">
    <location>
        <begin position="120"/>
        <end position="209"/>
    </location>
</feature>
<comment type="cofactor">
    <cofactor evidence="3">
        <name>Zn(2+)</name>
        <dbReference type="ChEBI" id="CHEBI:29105"/>
    </cofactor>
</comment>
<proteinExistence type="inferred from homology"/>
<evidence type="ECO:0000256" key="4">
    <source>
        <dbReference type="ARBA" id="ARBA00011738"/>
    </source>
</evidence>
<dbReference type="Pfam" id="PF02728">
    <property type="entry name" value="Cu_amine_oxidN3"/>
    <property type="match status" value="1"/>
</dbReference>
<evidence type="ECO:0000256" key="2">
    <source>
        <dbReference type="ARBA" id="ARBA00001936"/>
    </source>
</evidence>
<dbReference type="Proteomes" id="UP000694300">
    <property type="component" value="Unassembled WGS sequence"/>
</dbReference>
<dbReference type="InterPro" id="IPR054157">
    <property type="entry name" value="AGAO-like_N2"/>
</dbReference>
<keyword evidence="13" id="KW-1185">Reference proteome</keyword>
<accession>A0ABS6UGZ7</accession>
<keyword evidence="5" id="KW-0464">Manganese</keyword>
<comment type="subunit">
    <text evidence="4">Homodimer.</text>
</comment>
<dbReference type="EC" id="1.4.3.-" evidence="7"/>
<keyword evidence="7" id="KW-0801">TPQ</keyword>
<dbReference type="InterPro" id="IPR000269">
    <property type="entry name" value="Cu_amine_oxidase"/>
</dbReference>
<evidence type="ECO:0000256" key="3">
    <source>
        <dbReference type="ARBA" id="ARBA00001947"/>
    </source>
</evidence>
<feature type="region of interest" description="Disordered" evidence="8">
    <location>
        <begin position="1"/>
        <end position="24"/>
    </location>
</feature>
<feature type="domain" description="AGAO-like N2" evidence="11">
    <location>
        <begin position="37"/>
        <end position="109"/>
    </location>
</feature>
<keyword evidence="7" id="KW-0186">Copper</keyword>
<keyword evidence="7" id="KW-0560">Oxidoreductase</keyword>
<comment type="catalytic activity">
    <reaction evidence="6">
        <text>a primary methyl amine + O2 + H2O = an aldehyde + H2O2 + NH4(+)</text>
        <dbReference type="Rhea" id="RHEA:16153"/>
        <dbReference type="ChEBI" id="CHEBI:15377"/>
        <dbReference type="ChEBI" id="CHEBI:15379"/>
        <dbReference type="ChEBI" id="CHEBI:16240"/>
        <dbReference type="ChEBI" id="CHEBI:17478"/>
        <dbReference type="ChEBI" id="CHEBI:28938"/>
        <dbReference type="ChEBI" id="CHEBI:228804"/>
        <dbReference type="EC" id="1.4.3.21"/>
    </reaction>
</comment>
<comment type="similarity">
    <text evidence="7">Belongs to the copper/topaquinone oxidase family.</text>
</comment>
<comment type="cofactor">
    <cofactor evidence="2">
        <name>Mn(2+)</name>
        <dbReference type="ChEBI" id="CHEBI:29035"/>
    </cofactor>
</comment>
<dbReference type="InterPro" id="IPR015802">
    <property type="entry name" value="Cu_amine_oxidase_N3"/>
</dbReference>
<comment type="cofactor">
    <cofactor evidence="1">
        <name>Cu cation</name>
        <dbReference type="ChEBI" id="CHEBI:23378"/>
    </cofactor>
</comment>
<dbReference type="InterPro" id="IPR049947">
    <property type="entry name" value="Cu_Am_Ox_Cu-bd"/>
</dbReference>
<feature type="domain" description="Copper amine oxidase catalytic" evidence="9">
    <location>
        <begin position="242"/>
        <end position="637"/>
    </location>
</feature>
<gene>
    <name evidence="12" type="ORF">I4I82_28030</name>
</gene>
<evidence type="ECO:0000256" key="6">
    <source>
        <dbReference type="ARBA" id="ARBA00048032"/>
    </source>
</evidence>
<evidence type="ECO:0000256" key="8">
    <source>
        <dbReference type="SAM" id="MobiDB-lite"/>
    </source>
</evidence>
<evidence type="ECO:0000313" key="13">
    <source>
        <dbReference type="Proteomes" id="UP000694300"/>
    </source>
</evidence>
<protein>
    <recommendedName>
        <fullName evidence="7">Amine oxidase</fullName>
        <ecNumber evidence="7">1.4.3.-</ecNumber>
    </recommendedName>
</protein>
<evidence type="ECO:0000259" key="10">
    <source>
        <dbReference type="Pfam" id="PF02728"/>
    </source>
</evidence>
<dbReference type="EMBL" id="JADQDF010000001">
    <property type="protein sequence ID" value="MBW0131502.1"/>
    <property type="molecule type" value="Genomic_DNA"/>
</dbReference>
<feature type="compositionally biased region" description="Basic and acidic residues" evidence="8">
    <location>
        <begin position="647"/>
        <end position="665"/>
    </location>
</feature>
<dbReference type="InterPro" id="IPR015798">
    <property type="entry name" value="Cu_amine_oxidase_C"/>
</dbReference>
<evidence type="ECO:0000256" key="7">
    <source>
        <dbReference type="RuleBase" id="RU000672"/>
    </source>
</evidence>
<dbReference type="PROSITE" id="PS01165">
    <property type="entry name" value="COPPER_AMINE_OXID_2"/>
    <property type="match status" value="1"/>
</dbReference>
<evidence type="ECO:0000259" key="11">
    <source>
        <dbReference type="Pfam" id="PF21994"/>
    </source>
</evidence>
<name>A0ABS6UGZ7_9PSEU</name>
<dbReference type="Pfam" id="PF01179">
    <property type="entry name" value="Cu_amine_oxid"/>
    <property type="match status" value="1"/>
</dbReference>
<comment type="caution">
    <text evidence="12">The sequence shown here is derived from an EMBL/GenBank/DDBJ whole genome shotgun (WGS) entry which is preliminary data.</text>
</comment>
<sequence length="665" mass="74087">MSLRFVHPLPRRRRGPKGDPPVTTLENRTHALAMTSEAEVGTVREVLLDSGLLGENVRYTFFAPEEPAKDEVLAGGGTDRRFRVVLLDIATGTSWDVVVSTESRSVVSQRQIDPVREGQPPIIDTEFEFIEDVLNSSPEWIAALERRGIDPTTVRAVPLSAGAFTDYPEIPGRRVVRAFGFRQDHEKDHPWAHPIDGMVAYVDLTGRRVDRVVDEAVHEVPATSGNFDDPQLQGAPLDLKPIEITQPEGRSFTVEDGRVRWGNWDLRIGFNEREGLTLHQISFDGRPICYRASVAEMVVPYADPSPVRFWQNYFDCGEYMFARYADSLQLGCDCLGDILYTDAVIADDLGNPRTIQNAICMHEEDYGVLWKHSDMFTGARETRRQRRLVISFFTPIGNYDYGFYWYLYLDGTIELECKATGIVFTSGTPGEYATEIAPGLGAPFHQHLFSARLDMTVDGTANAVEEVEAARVPMGEDNPYGNAFRRKVTRLTRESDAQRDANAATGRVWHIVNTEKTNALGQPVGYALHPLGQPTLLADEASSIHSRATFATKALWVTGYDKDERYPAGDFVNQNPGGAGLPAWVQADRPVDGEDIVVWHTFGLTHFPRPEDWPIMPVDYTGFVLKPSGFFDRNPALNVPASSGGHCHTEGDVHGPGKDRRPEDV</sequence>